<dbReference type="Proteomes" id="UP000054498">
    <property type="component" value="Unassembled WGS sequence"/>
</dbReference>
<dbReference type="InterPro" id="IPR045114">
    <property type="entry name" value="Csn12-like"/>
</dbReference>
<dbReference type="InterPro" id="IPR036388">
    <property type="entry name" value="WH-like_DNA-bd_sf"/>
</dbReference>
<dbReference type="AlphaFoldDB" id="A0A0D2M918"/>
<sequence length="421" mass="46513">MNFLNEYLVALSRAVSSSDAPTIKELLRADGAASQQAVYARAQLTPNQVRGAAASKLYPPWAAVAAAHLQAVVQLQEGNVEAAATAYNSENAPHLLLVDAINEEPADVALAAAFERTMSNARHLAELADRQLAAQGQKTGKVEQCGSQLQQAISRMGLPKGDYIPGKRRAHLALVCMLLRVYFKLNNIQGCTQMARTVMGQYGQRDSDVIDLREFPAMYRVTFFYFLGRTELYNENVELAAKRLGDALAACRRDAEDHKRNILRYLVPCKMLQGELPDPGLLQRYGLTEYEDMRAAMAAGDVGLFHRALAAQQYRLVRTGLYLLVDKLQVAVYRRLIKKCVIVNRELKGPDKAHQLPLALVQGVLAQQGAGVDMDELECIVANLVVREALKGYIAHKQKVLVVSKDAAFPPPSALWWQDPF</sequence>
<keyword evidence="3" id="KW-1185">Reference proteome</keyword>
<dbReference type="PANTHER" id="PTHR12732">
    <property type="entry name" value="UNCHARACTERIZED PROTEASOME COMPONENT REGION PCI-CONTAINING"/>
    <property type="match status" value="1"/>
</dbReference>
<dbReference type="InterPro" id="IPR000717">
    <property type="entry name" value="PCI_dom"/>
</dbReference>
<name>A0A0D2M918_9CHLO</name>
<accession>A0A0D2M918</accession>
<dbReference type="GO" id="GO:0070390">
    <property type="term" value="C:transcription export complex 2"/>
    <property type="evidence" value="ECO:0007669"/>
    <property type="project" value="TreeGrafter"/>
</dbReference>
<proteinExistence type="predicted"/>
<protein>
    <submittedName>
        <fullName evidence="2">Putative PCI domain-containing protein 2 like protein</fullName>
    </submittedName>
</protein>
<dbReference type="STRING" id="145388.A0A0D2M918"/>
<dbReference type="GO" id="GO:0016973">
    <property type="term" value="P:poly(A)+ mRNA export from nucleus"/>
    <property type="evidence" value="ECO:0007669"/>
    <property type="project" value="TreeGrafter"/>
</dbReference>
<reference evidence="2 3" key="1">
    <citation type="journal article" date="2013" name="BMC Genomics">
        <title>Reconstruction of the lipid metabolism for the microalga Monoraphidium neglectum from its genome sequence reveals characteristics suitable for biofuel production.</title>
        <authorList>
            <person name="Bogen C."/>
            <person name="Al-Dilaimi A."/>
            <person name="Albersmeier A."/>
            <person name="Wichmann J."/>
            <person name="Grundmann M."/>
            <person name="Rupp O."/>
            <person name="Lauersen K.J."/>
            <person name="Blifernez-Klassen O."/>
            <person name="Kalinowski J."/>
            <person name="Goesmann A."/>
            <person name="Mussgnug J.H."/>
            <person name="Kruse O."/>
        </authorList>
    </citation>
    <scope>NUCLEOTIDE SEQUENCE [LARGE SCALE GENOMIC DNA]</scope>
    <source>
        <strain evidence="2 3">SAG 48.87</strain>
    </source>
</reference>
<evidence type="ECO:0000313" key="3">
    <source>
        <dbReference type="Proteomes" id="UP000054498"/>
    </source>
</evidence>
<dbReference type="Gene3D" id="1.10.10.10">
    <property type="entry name" value="Winged helix-like DNA-binding domain superfamily/Winged helix DNA-binding domain"/>
    <property type="match status" value="1"/>
</dbReference>
<dbReference type="GO" id="GO:0006368">
    <property type="term" value="P:transcription elongation by RNA polymerase II"/>
    <property type="evidence" value="ECO:0007669"/>
    <property type="project" value="TreeGrafter"/>
</dbReference>
<organism evidence="2 3">
    <name type="scientific">Monoraphidium neglectum</name>
    <dbReference type="NCBI Taxonomy" id="145388"/>
    <lineage>
        <taxon>Eukaryota</taxon>
        <taxon>Viridiplantae</taxon>
        <taxon>Chlorophyta</taxon>
        <taxon>core chlorophytes</taxon>
        <taxon>Chlorophyceae</taxon>
        <taxon>CS clade</taxon>
        <taxon>Sphaeropleales</taxon>
        <taxon>Selenastraceae</taxon>
        <taxon>Monoraphidium</taxon>
    </lineage>
</organism>
<evidence type="ECO:0000313" key="2">
    <source>
        <dbReference type="EMBL" id="KIY99764.1"/>
    </source>
</evidence>
<dbReference type="RefSeq" id="XP_013898784.1">
    <property type="nucleotide sequence ID" value="XM_014043330.1"/>
</dbReference>
<evidence type="ECO:0000259" key="1">
    <source>
        <dbReference type="Pfam" id="PF01399"/>
    </source>
</evidence>
<dbReference type="GeneID" id="25741075"/>
<dbReference type="SMART" id="SM00753">
    <property type="entry name" value="PAM"/>
    <property type="match status" value="1"/>
</dbReference>
<feature type="domain" description="PCI" evidence="1">
    <location>
        <begin position="316"/>
        <end position="405"/>
    </location>
</feature>
<dbReference type="EMBL" id="KK101750">
    <property type="protein sequence ID" value="KIY99764.1"/>
    <property type="molecule type" value="Genomic_DNA"/>
</dbReference>
<dbReference type="OrthoDB" id="10252687at2759"/>
<dbReference type="Pfam" id="PF01399">
    <property type="entry name" value="PCI"/>
    <property type="match status" value="1"/>
</dbReference>
<dbReference type="GO" id="GO:0000973">
    <property type="term" value="P:post-transcriptional tethering of RNA polymerase II gene DNA at nuclear periphery"/>
    <property type="evidence" value="ECO:0007669"/>
    <property type="project" value="TreeGrafter"/>
</dbReference>
<dbReference type="GO" id="GO:0003690">
    <property type="term" value="F:double-stranded DNA binding"/>
    <property type="evidence" value="ECO:0007669"/>
    <property type="project" value="InterPro"/>
</dbReference>
<dbReference type="KEGG" id="mng:MNEG_8199"/>
<dbReference type="GO" id="GO:0003723">
    <property type="term" value="F:RNA binding"/>
    <property type="evidence" value="ECO:0007669"/>
    <property type="project" value="InterPro"/>
</dbReference>
<gene>
    <name evidence="2" type="ORF">MNEG_8199</name>
</gene>
<dbReference type="PANTHER" id="PTHR12732:SF0">
    <property type="entry name" value="PCI DOMAIN-CONTAINING PROTEIN 2"/>
    <property type="match status" value="1"/>
</dbReference>